<evidence type="ECO:0000256" key="6">
    <source>
        <dbReference type="ARBA" id="ARBA00022490"/>
    </source>
</evidence>
<dbReference type="PANTHER" id="PTHR10997:SF8">
    <property type="entry name" value="EXPORTIN-2"/>
    <property type="match status" value="1"/>
</dbReference>
<evidence type="ECO:0000259" key="12">
    <source>
        <dbReference type="PROSITE" id="PS50166"/>
    </source>
</evidence>
<evidence type="ECO:0000313" key="14">
    <source>
        <dbReference type="EMBL" id="CAF3519256.1"/>
    </source>
</evidence>
<dbReference type="PROSITE" id="PS50031">
    <property type="entry name" value="EH"/>
    <property type="match status" value="1"/>
</dbReference>
<name>A0A8S2GHR1_9BILA</name>
<evidence type="ECO:0000256" key="8">
    <source>
        <dbReference type="ARBA" id="ARBA00023242"/>
    </source>
</evidence>
<organism evidence="14 15">
    <name type="scientific">Didymodactylos carnosus</name>
    <dbReference type="NCBI Taxonomy" id="1234261"/>
    <lineage>
        <taxon>Eukaryota</taxon>
        <taxon>Metazoa</taxon>
        <taxon>Spiralia</taxon>
        <taxon>Gnathifera</taxon>
        <taxon>Rotifera</taxon>
        <taxon>Eurotatoria</taxon>
        <taxon>Bdelloidea</taxon>
        <taxon>Philodinida</taxon>
        <taxon>Philodinidae</taxon>
        <taxon>Didymodactylos</taxon>
    </lineage>
</organism>
<dbReference type="GO" id="GO:0005829">
    <property type="term" value="C:cytosol"/>
    <property type="evidence" value="ECO:0007669"/>
    <property type="project" value="TreeGrafter"/>
</dbReference>
<dbReference type="Proteomes" id="UP000682733">
    <property type="component" value="Unassembled WGS sequence"/>
</dbReference>
<feature type="compositionally biased region" description="Basic and acidic residues" evidence="10">
    <location>
        <begin position="217"/>
        <end position="227"/>
    </location>
</feature>
<comment type="similarity">
    <text evidence="3">Belongs to the XPO2/CSE1 family.</text>
</comment>
<evidence type="ECO:0000256" key="5">
    <source>
        <dbReference type="ARBA" id="ARBA00022448"/>
    </source>
</evidence>
<evidence type="ECO:0000313" key="15">
    <source>
        <dbReference type="Proteomes" id="UP000682733"/>
    </source>
</evidence>
<evidence type="ECO:0000256" key="4">
    <source>
        <dbReference type="ARBA" id="ARBA00018945"/>
    </source>
</evidence>
<comment type="subcellular location">
    <subcellularLocation>
        <location evidence="2">Cytoplasm</location>
    </subcellularLocation>
    <subcellularLocation>
        <location evidence="1">Nucleus</location>
    </subcellularLocation>
</comment>
<sequence>MFEDLQIQKSTNEMKKPTQVPQTGLINEELTKQDLCQTQDHQLKQHTSQPLPELSGVISKCSDLRQTVKLLPNQSTANTTLSSPQESYSQTKLFQSSEQSQFHYPSWCYDDDHLPVVYQHVFEASYVDNCIQTHLLYPILLLSGLSKEKLSYIWSSVNCHLPGQLIKEELYCALAMIGLAQQNINDIIFDHLYHLQQIPIPYFHLPNSQQEKPPLVEQKEDSPREEPQQDSEVPVSIEKSLPSTITVNMTNIIPVTTSNKDDFGGFQEFIDEREATTVSSVIDDDKYSLLKQNNSVISSGDPYCLFKLSQTPTQLSKNVVDDQNKQFTIISSANNSIDIHQDSYSLFEPQEKISVKIEDDLSNNKMESDPYAAFREGQQQEIIEIDKSDNISWLESENETIDTTDRDAPLHQEEETNNTLVNSLKPNLFIQDIIKSEPHSLSDSNNKSNSFSNVAAASVSTFFYEPPELITTNSNNEEEGDYIPFQHNHDEEDEDNYLPSIDKQQPSFLNASVNNQSSDTQSIASLDLPHNSTIQKIREDDRNNVADTASSMTNINDDNRSISSQTSEIIKQQPKEDDVAHKLTTWSFSSYENYDMTLDNNDDGSPAKVWLPCLQKCRSVLSRANEIFSSIKSSSLCVEILQNSRTIDYVYQLQEIFYLSKRIIMAIQHYGLITNELNDISKQIIAIWTNLQAFFSNANLQLIYQFLFDDKKFKLTMEINEQGLEVLTAYLKQTLSSNADERCGAEKMLKQIEHNEKYGLLLLTLCDREQTLPEIRKAAAITFKNFIKFNWPSNESSSLISLNDRNQIKQHIIDLMTKSPEQIQKQLSDSISIIGQNDFPDHWPQLLDIMCKQLQPPIVFHKVNGVLKTAHSLFKRYRYEPKSDILWMEIAQVLEKFAPTFTEFFKSLMAYIPQQETNVTEIKIIFDSLLVITKIFYDLNAQDLPDHFDDNKNVYLNNFLLLLAYDNPLLHSNSDDAGLLEQVKTEICRAVALYADNYSDDFKPFTQQFASAIWSLLTKLNSSPRYDDLVGTAMRFLSTLAARSHHCAMFQGDDILKTVCEQVILPSLFLRESDIEEFEDNPEEYIRKDIEKSDFATRRRAGCDFLQALCIFFEAQVVAIYSHYIDLMLQFGITKTSQLISIPAFFMNAIYPELQDQDVNRLPLIKADCLKFLTIVRNQLDGELLLRALPECVRYLLSTNIVTQTYAAHAIERLLLVKQTQDKRQLALNKMVLIPYAQLMFDNLFRILNLEKSYENEYVMRAVMRLSSSLQDNVMPFLNQLMEKLVIILKRTSRNPNKPNFNHYLFETISLLIRTSSIQNPQLVEQFETILFPVFTPIISEDIAEFVPYVLQIIGFLLESRVSPTQTNPTVLPDFYRILFPLILTPSFWDRSGNIPALSRLLQAYIHKASETLIIEKLTTVLGVFQRLVDQSKIHDHEGFHILEALIAYIPQSYLTNYFRDIFVLIFTRLTRAKTQKLMKCITVLFCYFIVKYGAQELITLIDSIQQNMFSMVVERLFVADTTKVDREDKKIYAIGVTRLLTEAQAITQGPYINLWLPLLQSLIRAFEVKDDIVQDNETDDADIVIALDDTPDYTPAFSSLAFAKKSNIDLFGSEIQDPRVYLARCLSTLTAANPTKFTTMMANGLSVQEQQSIRNYCSLANVTLA</sequence>
<dbReference type="Pfam" id="PF25999">
    <property type="entry name" value="SYNRG_C"/>
    <property type="match status" value="1"/>
</dbReference>
<dbReference type="InterPro" id="IPR011989">
    <property type="entry name" value="ARM-like"/>
</dbReference>
<dbReference type="Pfam" id="PF03378">
    <property type="entry name" value="CAS_CSE1"/>
    <property type="match status" value="1"/>
</dbReference>
<evidence type="ECO:0000256" key="2">
    <source>
        <dbReference type="ARBA" id="ARBA00004496"/>
    </source>
</evidence>
<evidence type="ECO:0000256" key="7">
    <source>
        <dbReference type="ARBA" id="ARBA00022927"/>
    </source>
</evidence>
<dbReference type="EMBL" id="CAJOBA010000274">
    <property type="protein sequence ID" value="CAF3519256.1"/>
    <property type="molecule type" value="Genomic_DNA"/>
</dbReference>
<feature type="domain" description="Importin N-terminal" evidence="12">
    <location>
        <begin position="745"/>
        <end position="818"/>
    </location>
</feature>
<dbReference type="GO" id="GO:0005049">
    <property type="term" value="F:nuclear export signal receptor activity"/>
    <property type="evidence" value="ECO:0007669"/>
    <property type="project" value="TreeGrafter"/>
</dbReference>
<dbReference type="Gene3D" id="1.10.238.10">
    <property type="entry name" value="EF-hand"/>
    <property type="match status" value="1"/>
</dbReference>
<dbReference type="Proteomes" id="UP000677228">
    <property type="component" value="Unassembled WGS sequence"/>
</dbReference>
<dbReference type="EMBL" id="CAJNOK010000274">
    <property type="protein sequence ID" value="CAF0741743.1"/>
    <property type="molecule type" value="Genomic_DNA"/>
</dbReference>
<proteinExistence type="inferred from homology"/>
<dbReference type="GO" id="GO:0006606">
    <property type="term" value="P:protein import into nucleus"/>
    <property type="evidence" value="ECO:0007669"/>
    <property type="project" value="TreeGrafter"/>
</dbReference>
<dbReference type="InterPro" id="IPR005043">
    <property type="entry name" value="XPO2_C"/>
</dbReference>
<evidence type="ECO:0000256" key="9">
    <source>
        <dbReference type="ARBA" id="ARBA00030693"/>
    </source>
</evidence>
<dbReference type="Pfam" id="PF08506">
    <property type="entry name" value="Cse1"/>
    <property type="match status" value="1"/>
</dbReference>
<dbReference type="InterPro" id="IPR000261">
    <property type="entry name" value="EH_dom"/>
</dbReference>
<dbReference type="PROSITE" id="PS50166">
    <property type="entry name" value="IMPORTIN_B_NT"/>
    <property type="match status" value="1"/>
</dbReference>
<reference evidence="14" key="1">
    <citation type="submission" date="2021-02" db="EMBL/GenBank/DDBJ databases">
        <authorList>
            <person name="Nowell W R."/>
        </authorList>
    </citation>
    <scope>NUCLEOTIDE SEQUENCE</scope>
</reference>
<protein>
    <recommendedName>
        <fullName evidence="4">Exportin-2</fullName>
    </recommendedName>
    <alternativeName>
        <fullName evidence="9">Importin-alpha re-exporter</fullName>
    </alternativeName>
</protein>
<dbReference type="GO" id="GO:0005635">
    <property type="term" value="C:nuclear envelope"/>
    <property type="evidence" value="ECO:0007669"/>
    <property type="project" value="TreeGrafter"/>
</dbReference>
<dbReference type="GO" id="GO:0006611">
    <property type="term" value="P:protein export from nucleus"/>
    <property type="evidence" value="ECO:0007669"/>
    <property type="project" value="TreeGrafter"/>
</dbReference>
<dbReference type="PANTHER" id="PTHR10997">
    <property type="entry name" value="IMPORTIN-7, 8, 11"/>
    <property type="match status" value="1"/>
</dbReference>
<feature type="region of interest" description="Disordered" evidence="10">
    <location>
        <begin position="1"/>
        <end position="22"/>
    </location>
</feature>
<dbReference type="Gene3D" id="1.25.10.10">
    <property type="entry name" value="Leucine-rich Repeat Variant"/>
    <property type="match status" value="1"/>
</dbReference>
<dbReference type="InterPro" id="IPR001494">
    <property type="entry name" value="Importin-beta_N"/>
</dbReference>
<gene>
    <name evidence="13" type="ORF">OVA965_LOCUS1481</name>
    <name evidence="14" type="ORF">TMI583_LOCUS1482</name>
</gene>
<keyword evidence="8" id="KW-0539">Nucleus</keyword>
<evidence type="ECO:0000256" key="1">
    <source>
        <dbReference type="ARBA" id="ARBA00004123"/>
    </source>
</evidence>
<keyword evidence="5" id="KW-0813">Transport</keyword>
<keyword evidence="6" id="KW-0963">Cytoplasm</keyword>
<evidence type="ECO:0000259" key="11">
    <source>
        <dbReference type="PROSITE" id="PS50031"/>
    </source>
</evidence>
<dbReference type="SMART" id="SM00913">
    <property type="entry name" value="IBN_N"/>
    <property type="match status" value="1"/>
</dbReference>
<evidence type="ECO:0000256" key="10">
    <source>
        <dbReference type="SAM" id="MobiDB-lite"/>
    </source>
</evidence>
<dbReference type="GO" id="GO:0031267">
    <property type="term" value="F:small GTPase binding"/>
    <property type="evidence" value="ECO:0007669"/>
    <property type="project" value="InterPro"/>
</dbReference>
<keyword evidence="7" id="KW-0653">Protein transport</keyword>
<accession>A0A8S2GHR1</accession>
<dbReference type="InterPro" id="IPR059024">
    <property type="entry name" value="SYNRG_C"/>
</dbReference>
<evidence type="ECO:0000256" key="3">
    <source>
        <dbReference type="ARBA" id="ARBA00008669"/>
    </source>
</evidence>
<comment type="caution">
    <text evidence="14">The sequence shown here is derived from an EMBL/GenBank/DDBJ whole genome shotgun (WGS) entry which is preliminary data.</text>
</comment>
<feature type="region of interest" description="Disordered" evidence="10">
    <location>
        <begin position="212"/>
        <end position="236"/>
    </location>
</feature>
<feature type="domain" description="EH" evidence="11">
    <location>
        <begin position="110"/>
        <end position="199"/>
    </location>
</feature>
<dbReference type="InterPro" id="IPR016024">
    <property type="entry name" value="ARM-type_fold"/>
</dbReference>
<dbReference type="SUPFAM" id="SSF48371">
    <property type="entry name" value="ARM repeat"/>
    <property type="match status" value="1"/>
</dbReference>
<evidence type="ECO:0000313" key="13">
    <source>
        <dbReference type="EMBL" id="CAF0741743.1"/>
    </source>
</evidence>
<dbReference type="Pfam" id="PF03810">
    <property type="entry name" value="IBN_N"/>
    <property type="match status" value="1"/>
</dbReference>
<dbReference type="InterPro" id="IPR013713">
    <property type="entry name" value="XPO2_central"/>
</dbReference>